<evidence type="ECO:0000256" key="1">
    <source>
        <dbReference type="ARBA" id="ARBA00022801"/>
    </source>
</evidence>
<dbReference type="PANTHER" id="PTHR48081:SF8">
    <property type="entry name" value="ALPHA_BETA HYDROLASE FOLD-3 DOMAIN-CONTAINING PROTEIN-RELATED"/>
    <property type="match status" value="1"/>
</dbReference>
<dbReference type="Gene3D" id="3.40.50.1820">
    <property type="entry name" value="alpha/beta hydrolase"/>
    <property type="match status" value="1"/>
</dbReference>
<name>A0A0D0XA89_9ACTN</name>
<dbReference type="Proteomes" id="UP000032254">
    <property type="component" value="Unassembled WGS sequence"/>
</dbReference>
<dbReference type="AlphaFoldDB" id="A0A0D0XA89"/>
<keyword evidence="4" id="KW-1185">Reference proteome</keyword>
<gene>
    <name evidence="3" type="ORF">TK50_14430</name>
</gene>
<feature type="domain" description="Alpha/beta hydrolase fold-3" evidence="2">
    <location>
        <begin position="79"/>
        <end position="288"/>
    </location>
</feature>
<dbReference type="InterPro" id="IPR029058">
    <property type="entry name" value="AB_hydrolase_fold"/>
</dbReference>
<keyword evidence="1" id="KW-0378">Hydrolase</keyword>
<proteinExistence type="predicted"/>
<dbReference type="PATRIC" id="fig|47853.6.peg.3046"/>
<dbReference type="OrthoDB" id="3181909at2"/>
<comment type="caution">
    <text evidence="3">The sequence shown here is derived from an EMBL/GenBank/DDBJ whole genome shotgun (WGS) entry which is preliminary data.</text>
</comment>
<dbReference type="EMBL" id="JXSX01000001">
    <property type="protein sequence ID" value="KIR66330.1"/>
    <property type="molecule type" value="Genomic_DNA"/>
</dbReference>
<dbReference type="InterPro" id="IPR013094">
    <property type="entry name" value="AB_hydrolase_3"/>
</dbReference>
<dbReference type="GeneID" id="301305301"/>
<evidence type="ECO:0000313" key="3">
    <source>
        <dbReference type="EMBL" id="KIR66330.1"/>
    </source>
</evidence>
<protein>
    <submittedName>
        <fullName evidence="3">Esterase</fullName>
    </submittedName>
</protein>
<dbReference type="RefSeq" id="WP_043963222.1">
    <property type="nucleotide sequence ID" value="NZ_JBEZEP010000004.1"/>
</dbReference>
<evidence type="ECO:0000313" key="4">
    <source>
        <dbReference type="Proteomes" id="UP000032254"/>
    </source>
</evidence>
<accession>A0A0D0XA89</accession>
<dbReference type="InterPro" id="IPR050300">
    <property type="entry name" value="GDXG_lipolytic_enzyme"/>
</dbReference>
<evidence type="ECO:0000259" key="2">
    <source>
        <dbReference type="Pfam" id="PF07859"/>
    </source>
</evidence>
<reference evidence="3 4" key="1">
    <citation type="submission" date="2015-01" db="EMBL/GenBank/DDBJ databases">
        <title>Sequencing and annotation of Micromonospora carbonacea strain JXNU-1 genome.</title>
        <authorList>
            <person name="Long Z."/>
            <person name="Huang Y."/>
            <person name="Jiang Y."/>
        </authorList>
    </citation>
    <scope>NUCLEOTIDE SEQUENCE [LARGE SCALE GENOMIC DNA]</scope>
    <source>
        <strain evidence="3 4">JXNU-1</strain>
    </source>
</reference>
<sequence>MTYAFDAELAPWVPTLPVLDLRDPAAAREVGRAIAAQLPPPDLTGLTVLDRTVPGPAGAPAVPVRIYTPQPAAAPAPAVLHLHGGGFVLGDLALEHADAAAFATGIGAVVIAVDYRLAPEAPFPAALEDCYAVLCWLAGNCDELGVDSTRLALYGRSAGGGLAAGLTLLARDRGGPRLAMQYLDVPVLDDRLDSVSMLAYVDTPIWNRPSAELGWAHYLGDGVKPGEPGVSPYAAPARAEDLAGLPPAFVSSCQFDPVRDEGMHYAQRLAQAGVPTEAHLYPATFHGSALVTEAAVSRRMRQDAVAAFRRLL</sequence>
<organism evidence="3 4">
    <name type="scientific">Micromonospora haikouensis</name>
    <dbReference type="NCBI Taxonomy" id="686309"/>
    <lineage>
        <taxon>Bacteria</taxon>
        <taxon>Bacillati</taxon>
        <taxon>Actinomycetota</taxon>
        <taxon>Actinomycetes</taxon>
        <taxon>Micromonosporales</taxon>
        <taxon>Micromonosporaceae</taxon>
        <taxon>Micromonospora</taxon>
    </lineage>
</organism>
<dbReference type="Pfam" id="PF07859">
    <property type="entry name" value="Abhydrolase_3"/>
    <property type="match status" value="1"/>
</dbReference>
<dbReference type="SUPFAM" id="SSF53474">
    <property type="entry name" value="alpha/beta-Hydrolases"/>
    <property type="match status" value="1"/>
</dbReference>
<dbReference type="GO" id="GO:0016787">
    <property type="term" value="F:hydrolase activity"/>
    <property type="evidence" value="ECO:0007669"/>
    <property type="project" value="UniProtKB-KW"/>
</dbReference>
<dbReference type="PANTHER" id="PTHR48081">
    <property type="entry name" value="AB HYDROLASE SUPERFAMILY PROTEIN C4A8.06C"/>
    <property type="match status" value="1"/>
</dbReference>